<dbReference type="GO" id="GO:0016627">
    <property type="term" value="F:oxidoreductase activity, acting on the CH-CH group of donors"/>
    <property type="evidence" value="ECO:0007669"/>
    <property type="project" value="InterPro"/>
</dbReference>
<name>A0A972NLM4_9BURK</name>
<evidence type="ECO:0000313" key="10">
    <source>
        <dbReference type="Proteomes" id="UP000655523"/>
    </source>
</evidence>
<evidence type="ECO:0000259" key="8">
    <source>
        <dbReference type="Pfam" id="PF02771"/>
    </source>
</evidence>
<evidence type="ECO:0000259" key="7">
    <source>
        <dbReference type="Pfam" id="PF02770"/>
    </source>
</evidence>
<dbReference type="InterPro" id="IPR036250">
    <property type="entry name" value="AcylCo_DH-like_C"/>
</dbReference>
<sequence>MNFQDSPEEARFRAEARQWLDDNAPHHLEEELKGAPFGDLKLKSADVVAASKAWQRRKRDAGWSCLHWSKEYGGRSASPIERIIWQQEEGVYSRLSRLFGIGLGMCGPTLMAWATEQQKRRYLPPMASGDEVWCQLFSEPAAGSDLAGLRTRAERQGDHWVVNGQKVWTSRAHVADFAILLTRTDPSVPKHAGLTMFFIDMRSPGVEFRPIKQINGGSGFSEVFFDEVRVPDEQRLGAPGQGWTVSLTTLMNERLSIGAGMSTGLPELIQFCMSYRIGSGMATDDRSVRSKLATWAVRESGLRHTAARSMSALSKGIAPGPENSIGKLVAGATMQDIATFAIDLQAQHGLLDGSEALDTGRFQAMLLRSAGTRIEGGTDEILRNVIAERVLGLPQEFRADKGIPFNNISSGKRDDHA</sequence>
<comment type="similarity">
    <text evidence="2">Belongs to the acyl-CoA dehydrogenase family.</text>
</comment>
<feature type="domain" description="Acyl-CoA dehydrogenase/oxidase C-terminal" evidence="6">
    <location>
        <begin position="240"/>
        <end position="391"/>
    </location>
</feature>
<dbReference type="Pfam" id="PF02771">
    <property type="entry name" value="Acyl-CoA_dh_N"/>
    <property type="match status" value="1"/>
</dbReference>
<dbReference type="Pfam" id="PF00441">
    <property type="entry name" value="Acyl-CoA_dh_1"/>
    <property type="match status" value="1"/>
</dbReference>
<evidence type="ECO:0000313" key="9">
    <source>
        <dbReference type="EMBL" id="NPT54849.1"/>
    </source>
</evidence>
<dbReference type="InterPro" id="IPR006091">
    <property type="entry name" value="Acyl-CoA_Oxase/DH_mid-dom"/>
</dbReference>
<dbReference type="SUPFAM" id="SSF47203">
    <property type="entry name" value="Acyl-CoA dehydrogenase C-terminal domain-like"/>
    <property type="match status" value="1"/>
</dbReference>
<dbReference type="Proteomes" id="UP000655523">
    <property type="component" value="Unassembled WGS sequence"/>
</dbReference>
<dbReference type="SUPFAM" id="SSF56645">
    <property type="entry name" value="Acyl-CoA dehydrogenase NM domain-like"/>
    <property type="match status" value="1"/>
</dbReference>
<dbReference type="FunFam" id="2.40.110.10:FF:000011">
    <property type="entry name" value="Acyl-CoA dehydrogenase FadE34"/>
    <property type="match status" value="1"/>
</dbReference>
<dbReference type="Gene3D" id="1.20.140.10">
    <property type="entry name" value="Butyryl-CoA Dehydrogenase, subunit A, domain 3"/>
    <property type="match status" value="1"/>
</dbReference>
<keyword evidence="5" id="KW-0560">Oxidoreductase</keyword>
<dbReference type="PANTHER" id="PTHR43292">
    <property type="entry name" value="ACYL-COA DEHYDROGENASE"/>
    <property type="match status" value="1"/>
</dbReference>
<dbReference type="AlphaFoldDB" id="A0A972NLM4"/>
<accession>A0A972NLM4</accession>
<reference evidence="9 10" key="1">
    <citation type="submission" date="2019-11" db="EMBL/GenBank/DDBJ databases">
        <title>Metabolism of dissolved organic matter in forest soils.</title>
        <authorList>
            <person name="Cyle K.T."/>
            <person name="Wilhelm R.C."/>
            <person name="Martinez C.E."/>
        </authorList>
    </citation>
    <scope>NUCLEOTIDE SEQUENCE [LARGE SCALE GENOMIC DNA]</scope>
    <source>
        <strain evidence="9 10">5N</strain>
    </source>
</reference>
<dbReference type="InterPro" id="IPR052161">
    <property type="entry name" value="Mycobact_Acyl-CoA_DH"/>
</dbReference>
<dbReference type="InterPro" id="IPR037069">
    <property type="entry name" value="AcylCoA_DH/ox_N_sf"/>
</dbReference>
<dbReference type="InterPro" id="IPR013786">
    <property type="entry name" value="AcylCoA_DH/ox_N"/>
</dbReference>
<feature type="domain" description="Acyl-CoA dehydrogenase/oxidase N-terminal" evidence="8">
    <location>
        <begin position="7"/>
        <end position="130"/>
    </location>
</feature>
<dbReference type="EMBL" id="WOEZ01000044">
    <property type="protein sequence ID" value="NPT54849.1"/>
    <property type="molecule type" value="Genomic_DNA"/>
</dbReference>
<evidence type="ECO:0000256" key="3">
    <source>
        <dbReference type="ARBA" id="ARBA00022630"/>
    </source>
</evidence>
<keyword evidence="3" id="KW-0285">Flavoprotein</keyword>
<evidence type="ECO:0000256" key="2">
    <source>
        <dbReference type="ARBA" id="ARBA00009347"/>
    </source>
</evidence>
<dbReference type="Gene3D" id="2.40.110.10">
    <property type="entry name" value="Butyryl-CoA Dehydrogenase, subunit A, domain 2"/>
    <property type="match status" value="1"/>
</dbReference>
<comment type="cofactor">
    <cofactor evidence="1">
        <name>FAD</name>
        <dbReference type="ChEBI" id="CHEBI:57692"/>
    </cofactor>
</comment>
<dbReference type="Pfam" id="PF02770">
    <property type="entry name" value="Acyl-CoA_dh_M"/>
    <property type="match status" value="1"/>
</dbReference>
<dbReference type="InterPro" id="IPR009075">
    <property type="entry name" value="AcylCo_DH/oxidase_C"/>
</dbReference>
<keyword evidence="4" id="KW-0274">FAD</keyword>
<dbReference type="RefSeq" id="WP_172162743.1">
    <property type="nucleotide sequence ID" value="NZ_WOEZ01000044.1"/>
</dbReference>
<dbReference type="GO" id="GO:0050660">
    <property type="term" value="F:flavin adenine dinucleotide binding"/>
    <property type="evidence" value="ECO:0007669"/>
    <property type="project" value="InterPro"/>
</dbReference>
<protein>
    <submittedName>
        <fullName evidence="9">Acyl-CoA dehydrogenase</fullName>
    </submittedName>
</protein>
<evidence type="ECO:0000256" key="4">
    <source>
        <dbReference type="ARBA" id="ARBA00022827"/>
    </source>
</evidence>
<organism evidence="9 10">
    <name type="scientific">Paraburkholderia elongata</name>
    <dbReference type="NCBI Taxonomy" id="2675747"/>
    <lineage>
        <taxon>Bacteria</taxon>
        <taxon>Pseudomonadati</taxon>
        <taxon>Pseudomonadota</taxon>
        <taxon>Betaproteobacteria</taxon>
        <taxon>Burkholderiales</taxon>
        <taxon>Burkholderiaceae</taxon>
        <taxon>Paraburkholderia</taxon>
    </lineage>
</organism>
<proteinExistence type="inferred from homology"/>
<comment type="caution">
    <text evidence="9">The sequence shown here is derived from an EMBL/GenBank/DDBJ whole genome shotgun (WGS) entry which is preliminary data.</text>
</comment>
<gene>
    <name evidence="9" type="ORF">GNZ13_09560</name>
</gene>
<evidence type="ECO:0000256" key="5">
    <source>
        <dbReference type="ARBA" id="ARBA00023002"/>
    </source>
</evidence>
<dbReference type="PANTHER" id="PTHR43292:SF4">
    <property type="entry name" value="ACYL-COA DEHYDROGENASE FADE34"/>
    <property type="match status" value="1"/>
</dbReference>
<dbReference type="Gene3D" id="1.10.540.10">
    <property type="entry name" value="Acyl-CoA dehydrogenase/oxidase, N-terminal domain"/>
    <property type="match status" value="1"/>
</dbReference>
<dbReference type="InterPro" id="IPR046373">
    <property type="entry name" value="Acyl-CoA_Oxase/DH_mid-dom_sf"/>
</dbReference>
<keyword evidence="10" id="KW-1185">Reference proteome</keyword>
<evidence type="ECO:0000256" key="1">
    <source>
        <dbReference type="ARBA" id="ARBA00001974"/>
    </source>
</evidence>
<dbReference type="InterPro" id="IPR009100">
    <property type="entry name" value="AcylCoA_DH/oxidase_NM_dom_sf"/>
</dbReference>
<feature type="domain" description="Acyl-CoA oxidase/dehydrogenase middle" evidence="7">
    <location>
        <begin position="134"/>
        <end position="228"/>
    </location>
</feature>
<dbReference type="GO" id="GO:0005886">
    <property type="term" value="C:plasma membrane"/>
    <property type="evidence" value="ECO:0007669"/>
    <property type="project" value="TreeGrafter"/>
</dbReference>
<evidence type="ECO:0000259" key="6">
    <source>
        <dbReference type="Pfam" id="PF00441"/>
    </source>
</evidence>